<keyword evidence="12" id="KW-1185">Reference proteome</keyword>
<comment type="cofactor">
    <cofactor evidence="1">
        <name>Mg(2+)</name>
        <dbReference type="ChEBI" id="CHEBI:18420"/>
    </cofactor>
</comment>
<dbReference type="RefSeq" id="WP_120352979.1">
    <property type="nucleotide sequence ID" value="NZ_RAQO01000001.1"/>
</dbReference>
<dbReference type="Proteomes" id="UP000286482">
    <property type="component" value="Unassembled WGS sequence"/>
</dbReference>
<accession>A0A420ENL2</accession>
<evidence type="ECO:0000313" key="11">
    <source>
        <dbReference type="EMBL" id="RKF22176.1"/>
    </source>
</evidence>
<dbReference type="PROSITE" id="PS50887">
    <property type="entry name" value="GGDEF"/>
    <property type="match status" value="1"/>
</dbReference>
<dbReference type="Pfam" id="PF02743">
    <property type="entry name" value="dCache_1"/>
    <property type="match status" value="1"/>
</dbReference>
<dbReference type="AlphaFoldDB" id="A0A420ENL2"/>
<evidence type="ECO:0000256" key="6">
    <source>
        <dbReference type="ARBA" id="ARBA00022989"/>
    </source>
</evidence>
<dbReference type="GO" id="GO:0043709">
    <property type="term" value="P:cell adhesion involved in single-species biofilm formation"/>
    <property type="evidence" value="ECO:0007669"/>
    <property type="project" value="TreeGrafter"/>
</dbReference>
<evidence type="ECO:0000256" key="5">
    <source>
        <dbReference type="ARBA" id="ARBA00022692"/>
    </source>
</evidence>
<evidence type="ECO:0000256" key="8">
    <source>
        <dbReference type="ARBA" id="ARBA00034247"/>
    </source>
</evidence>
<dbReference type="CDD" id="cd12912">
    <property type="entry name" value="PDC2_MCP_like"/>
    <property type="match status" value="1"/>
</dbReference>
<evidence type="ECO:0000256" key="9">
    <source>
        <dbReference type="SAM" id="Phobius"/>
    </source>
</evidence>
<reference evidence="11 12" key="1">
    <citation type="submission" date="2018-09" db="EMBL/GenBank/DDBJ databases">
        <authorList>
            <person name="Wang Z."/>
        </authorList>
    </citation>
    <scope>NUCLEOTIDE SEQUENCE [LARGE SCALE GENOMIC DNA]</scope>
    <source>
        <strain evidence="11 12">ALS 81</strain>
    </source>
</reference>
<evidence type="ECO:0000256" key="7">
    <source>
        <dbReference type="ARBA" id="ARBA00023136"/>
    </source>
</evidence>
<dbReference type="EC" id="2.7.7.65" evidence="3"/>
<dbReference type="PANTHER" id="PTHR45138:SF9">
    <property type="entry name" value="DIGUANYLATE CYCLASE DGCM-RELATED"/>
    <property type="match status" value="1"/>
</dbReference>
<dbReference type="EMBL" id="RAQO01000001">
    <property type="protein sequence ID" value="RKF22176.1"/>
    <property type="molecule type" value="Genomic_DNA"/>
</dbReference>
<dbReference type="CDD" id="cd18773">
    <property type="entry name" value="PDC1_HK_sensor"/>
    <property type="match status" value="1"/>
</dbReference>
<proteinExistence type="predicted"/>
<dbReference type="FunFam" id="3.30.70.270:FF:000001">
    <property type="entry name" value="Diguanylate cyclase domain protein"/>
    <property type="match status" value="1"/>
</dbReference>
<keyword evidence="4" id="KW-1003">Cell membrane</keyword>
<dbReference type="Gene3D" id="3.30.70.270">
    <property type="match status" value="1"/>
</dbReference>
<gene>
    <name evidence="11" type="ORF">DBZ36_00580</name>
</gene>
<dbReference type="GO" id="GO:1902201">
    <property type="term" value="P:negative regulation of bacterial-type flagellum-dependent cell motility"/>
    <property type="evidence" value="ECO:0007669"/>
    <property type="project" value="TreeGrafter"/>
</dbReference>
<dbReference type="GO" id="GO:0005886">
    <property type="term" value="C:plasma membrane"/>
    <property type="evidence" value="ECO:0007669"/>
    <property type="project" value="UniProtKB-SubCell"/>
</dbReference>
<comment type="subcellular location">
    <subcellularLocation>
        <location evidence="2">Cell membrane</location>
        <topology evidence="2">Multi-pass membrane protein</topology>
    </subcellularLocation>
</comment>
<dbReference type="InterPro" id="IPR033479">
    <property type="entry name" value="dCache_1"/>
</dbReference>
<name>A0A420ENL2_9ALTE</name>
<dbReference type="Pfam" id="PF00990">
    <property type="entry name" value="GGDEF"/>
    <property type="match status" value="1"/>
</dbReference>
<dbReference type="OrthoDB" id="9812260at2"/>
<feature type="transmembrane region" description="Helical" evidence="9">
    <location>
        <begin position="283"/>
        <end position="305"/>
    </location>
</feature>
<evidence type="ECO:0000256" key="4">
    <source>
        <dbReference type="ARBA" id="ARBA00022475"/>
    </source>
</evidence>
<dbReference type="SUPFAM" id="SSF55073">
    <property type="entry name" value="Nucleotide cyclase"/>
    <property type="match status" value="1"/>
</dbReference>
<dbReference type="NCBIfam" id="TIGR00254">
    <property type="entry name" value="GGDEF"/>
    <property type="match status" value="1"/>
</dbReference>
<keyword evidence="6 9" id="KW-1133">Transmembrane helix</keyword>
<dbReference type="InterPro" id="IPR043128">
    <property type="entry name" value="Rev_trsase/Diguanyl_cyclase"/>
</dbReference>
<dbReference type="Gene3D" id="3.30.450.20">
    <property type="entry name" value="PAS domain"/>
    <property type="match status" value="1"/>
</dbReference>
<evidence type="ECO:0000256" key="1">
    <source>
        <dbReference type="ARBA" id="ARBA00001946"/>
    </source>
</evidence>
<organism evidence="11 12">
    <name type="scientific">Alginatibacterium sediminis</name>
    <dbReference type="NCBI Taxonomy" id="2164068"/>
    <lineage>
        <taxon>Bacteria</taxon>
        <taxon>Pseudomonadati</taxon>
        <taxon>Pseudomonadota</taxon>
        <taxon>Gammaproteobacteria</taxon>
        <taxon>Alteromonadales</taxon>
        <taxon>Alteromonadaceae</taxon>
        <taxon>Alginatibacterium</taxon>
    </lineage>
</organism>
<dbReference type="CDD" id="cd01949">
    <property type="entry name" value="GGDEF"/>
    <property type="match status" value="1"/>
</dbReference>
<protein>
    <recommendedName>
        <fullName evidence="3">diguanylate cyclase</fullName>
        <ecNumber evidence="3">2.7.7.65</ecNumber>
    </recommendedName>
</protein>
<dbReference type="Gene3D" id="6.10.340.10">
    <property type="match status" value="1"/>
</dbReference>
<dbReference type="InterPro" id="IPR029787">
    <property type="entry name" value="Nucleotide_cyclase"/>
</dbReference>
<comment type="caution">
    <text evidence="11">The sequence shown here is derived from an EMBL/GenBank/DDBJ whole genome shotgun (WGS) entry which is preliminary data.</text>
</comment>
<sequence length="550" mass="61813">MNKFRNIKAKVVVLFSVVMIVFTATLLLTVYVSERDRLLEIELEKSTEISITHAKILNQEISKYITMLKMLSGAPQLKDESPSNIVQHLIRLVDISDGDFINAVYVDSDLNLIDAKGGSTKVTHPLFLKGDQWLNKEFNITVPIMSAFEDAPVIMVVVPIRNLDKNWIGTIAAAVPLGVISSKLSSIKLTKGSFAWLADANGVIVSHPNKNAVMSVNLEVAEDLGFPGFYKIFEQTKTQNSGFGQYQDTNINQTKIVTFSKIENLPGWTLFVTTNESEIFQDIYSMLYDILIITVVLVLVFLLLISRLSNRITQPIIKLTEEVKAGVDNRHRTLGIIDTDDEIGQLSRVFSETIGKINLHTNHLEKLVEQRTAEVTSRNIMLSKQNDQLEQLASKDSLTGLYNRRAFTTLVEKEVSRARRHNLPVTLVVLDIDHFKKINDQFGHSVGDDVLCRIAKELTQATRKENTICRWGGEEFVILVPEANSDLVFQQIEHIRSNMLTLNFDPVDSLTFSAGMATLLSGESFPQWFHRADKALYEAKSCGRNRTVVS</sequence>
<feature type="transmembrane region" description="Helical" evidence="9">
    <location>
        <begin position="12"/>
        <end position="32"/>
    </location>
</feature>
<keyword evidence="5 9" id="KW-0812">Transmembrane</keyword>
<dbReference type="GO" id="GO:0052621">
    <property type="term" value="F:diguanylate cyclase activity"/>
    <property type="evidence" value="ECO:0007669"/>
    <property type="project" value="UniProtKB-EC"/>
</dbReference>
<dbReference type="PANTHER" id="PTHR45138">
    <property type="entry name" value="REGULATORY COMPONENTS OF SENSORY TRANSDUCTION SYSTEM"/>
    <property type="match status" value="1"/>
</dbReference>
<evidence type="ECO:0000313" key="12">
    <source>
        <dbReference type="Proteomes" id="UP000286482"/>
    </source>
</evidence>
<dbReference type="InterPro" id="IPR050469">
    <property type="entry name" value="Diguanylate_Cyclase"/>
</dbReference>
<keyword evidence="7 9" id="KW-0472">Membrane</keyword>
<evidence type="ECO:0000259" key="10">
    <source>
        <dbReference type="PROSITE" id="PS50887"/>
    </source>
</evidence>
<evidence type="ECO:0000256" key="3">
    <source>
        <dbReference type="ARBA" id="ARBA00012528"/>
    </source>
</evidence>
<dbReference type="InterPro" id="IPR000160">
    <property type="entry name" value="GGDEF_dom"/>
</dbReference>
<feature type="domain" description="GGDEF" evidence="10">
    <location>
        <begin position="423"/>
        <end position="550"/>
    </location>
</feature>
<comment type="catalytic activity">
    <reaction evidence="8">
        <text>2 GTP = 3',3'-c-di-GMP + 2 diphosphate</text>
        <dbReference type="Rhea" id="RHEA:24898"/>
        <dbReference type="ChEBI" id="CHEBI:33019"/>
        <dbReference type="ChEBI" id="CHEBI:37565"/>
        <dbReference type="ChEBI" id="CHEBI:58805"/>
        <dbReference type="EC" id="2.7.7.65"/>
    </reaction>
</comment>
<evidence type="ECO:0000256" key="2">
    <source>
        <dbReference type="ARBA" id="ARBA00004651"/>
    </source>
</evidence>
<dbReference type="SMART" id="SM00267">
    <property type="entry name" value="GGDEF"/>
    <property type="match status" value="1"/>
</dbReference>